<reference evidence="3" key="1">
    <citation type="submission" date="2016-04" db="EMBL/GenBank/DDBJ databases">
        <authorList>
            <person name="Chen L."/>
            <person name="Zhuang W."/>
            <person name="Wang G."/>
        </authorList>
    </citation>
    <scope>NUCLEOTIDE SEQUENCE [LARGE SCALE GENOMIC DNA]</scope>
    <source>
        <strain evidence="3">208</strain>
    </source>
</reference>
<dbReference type="OrthoDB" id="965650at2"/>
<protein>
    <submittedName>
        <fullName evidence="2">Uncharacterized protein</fullName>
    </submittedName>
</protein>
<keyword evidence="3" id="KW-1185">Reference proteome</keyword>
<evidence type="ECO:0000313" key="2">
    <source>
        <dbReference type="EMBL" id="OQP68471.1"/>
    </source>
</evidence>
<sequence length="129" mass="14134">MKFGISIALTVIVSFAAGLYLPFWSAGLVAFLVSVFIYQKPGMAYLMGFTSIFLLWGALVLWIDAQNDSILSQRMASLFPLGGSSALIILITAIVGAIVGGLSALSGSFLRRYYDEWKELEEQRYTSGY</sequence>
<name>A0A1V9GCR2_9BACT</name>
<dbReference type="EMBL" id="LWBP01000001">
    <property type="protein sequence ID" value="OQP68471.1"/>
    <property type="molecule type" value="Genomic_DNA"/>
</dbReference>
<feature type="transmembrane region" description="Helical" evidence="1">
    <location>
        <begin position="83"/>
        <end position="105"/>
    </location>
</feature>
<gene>
    <name evidence="2" type="ORF">A4R26_01300</name>
</gene>
<comment type="caution">
    <text evidence="2">The sequence shown here is derived from an EMBL/GenBank/DDBJ whole genome shotgun (WGS) entry which is preliminary data.</text>
</comment>
<evidence type="ECO:0000313" key="3">
    <source>
        <dbReference type="Proteomes" id="UP000192276"/>
    </source>
</evidence>
<feature type="transmembrane region" description="Helical" evidence="1">
    <location>
        <begin position="6"/>
        <end position="37"/>
    </location>
</feature>
<keyword evidence="1" id="KW-0812">Transmembrane</keyword>
<organism evidence="2 3">
    <name type="scientific">Niastella populi</name>
    <dbReference type="NCBI Taxonomy" id="550983"/>
    <lineage>
        <taxon>Bacteria</taxon>
        <taxon>Pseudomonadati</taxon>
        <taxon>Bacteroidota</taxon>
        <taxon>Chitinophagia</taxon>
        <taxon>Chitinophagales</taxon>
        <taxon>Chitinophagaceae</taxon>
        <taxon>Niastella</taxon>
    </lineage>
</organism>
<evidence type="ECO:0000256" key="1">
    <source>
        <dbReference type="SAM" id="Phobius"/>
    </source>
</evidence>
<keyword evidence="1" id="KW-1133">Transmembrane helix</keyword>
<dbReference type="STRING" id="550983.A4R26_01300"/>
<dbReference type="AlphaFoldDB" id="A0A1V9GCR2"/>
<proteinExistence type="predicted"/>
<dbReference type="RefSeq" id="WP_081158900.1">
    <property type="nucleotide sequence ID" value="NZ_LWBP01000001.1"/>
</dbReference>
<feature type="transmembrane region" description="Helical" evidence="1">
    <location>
        <begin position="44"/>
        <end position="63"/>
    </location>
</feature>
<dbReference type="Proteomes" id="UP000192276">
    <property type="component" value="Unassembled WGS sequence"/>
</dbReference>
<keyword evidence="1" id="KW-0472">Membrane</keyword>
<accession>A0A1V9GCR2</accession>